<feature type="transmembrane region" description="Helical" evidence="6">
    <location>
        <begin position="122"/>
        <end position="143"/>
    </location>
</feature>
<sequence length="518" mass="57004">MSKQTFLRGTFFLLIAGLITRILGFFNRIVVARIMGEEGVGLYMMAVPTLFLVMTLTQLGLPIAISKLIAEAVAQQRKDRIKKILAVSMTITGILSIIFTTAMIFLSPYIAKNLLTDARTMYPLFAIAPVVPIIAISSVLRGYFQGVQNMRPSSFSQVIEQTVRIVLVAVCTKTFLPYGVEFAASGAIISAVFGELASLVYMLYVFRKEKNAKFITGFRSNIKDGKKTLSDLLSIALPTTGSRLIGSISMFLEPIVVSQSLAIAGVTAIAATKQYGLLSGYALPLLLLPAFITYALSTSLVPAISEAMAKKDRITVERRLQQSLRYSMIAGGWSVVILYVFASPILTLMYKSDQATPFILLLAPCFIFYYFQGPLQAVLQALNLANSAMINSFVGSVVKIACILLLATNPKFGINGVALAMNISIVTITVLHFFTVLKAIQFTIYLKDYVYCLIVLGACIYLGNFIKHYVVFSSSLLVQTLSSISIVTLMYILLILLFNLIKKDEIIRLPFFKKIITR</sequence>
<comment type="caution">
    <text evidence="7">The sequence shown here is derived from an EMBL/GenBank/DDBJ whole genome shotgun (WGS) entry which is preliminary data.</text>
</comment>
<dbReference type="Proteomes" id="UP000626244">
    <property type="component" value="Unassembled WGS sequence"/>
</dbReference>
<feature type="transmembrane region" description="Helical" evidence="6">
    <location>
        <begin position="12"/>
        <end position="30"/>
    </location>
</feature>
<feature type="transmembrane region" description="Helical" evidence="6">
    <location>
        <begin position="163"/>
        <end position="180"/>
    </location>
</feature>
<evidence type="ECO:0000256" key="1">
    <source>
        <dbReference type="ARBA" id="ARBA00004651"/>
    </source>
</evidence>
<dbReference type="InterPro" id="IPR002797">
    <property type="entry name" value="Polysacc_synth"/>
</dbReference>
<feature type="transmembrane region" description="Helical" evidence="6">
    <location>
        <begin position="355"/>
        <end position="372"/>
    </location>
</feature>
<feature type="transmembrane region" description="Helical" evidence="6">
    <location>
        <begin position="84"/>
        <end position="110"/>
    </location>
</feature>
<dbReference type="Pfam" id="PF01943">
    <property type="entry name" value="Polysacc_synt"/>
    <property type="match status" value="1"/>
</dbReference>
<dbReference type="NCBIfam" id="TIGR02900">
    <property type="entry name" value="spore_V_B"/>
    <property type="match status" value="1"/>
</dbReference>
<keyword evidence="4 6" id="KW-1133">Transmembrane helix</keyword>
<feature type="transmembrane region" description="Helical" evidence="6">
    <location>
        <begin position="326"/>
        <end position="349"/>
    </location>
</feature>
<dbReference type="InterPro" id="IPR014249">
    <property type="entry name" value="Spore_V_B"/>
</dbReference>
<dbReference type="RefSeq" id="WP_142283051.1">
    <property type="nucleotide sequence ID" value="NZ_BMHB01000001.1"/>
</dbReference>
<gene>
    <name evidence="7" type="ORF">GCM10007380_03400</name>
</gene>
<name>A0A8J3EZQ7_9BACI</name>
<feature type="transmembrane region" description="Helical" evidence="6">
    <location>
        <begin position="384"/>
        <end position="406"/>
    </location>
</feature>
<feature type="transmembrane region" description="Helical" evidence="6">
    <location>
        <begin position="251"/>
        <end position="271"/>
    </location>
</feature>
<protein>
    <submittedName>
        <fullName evidence="7">Stage V sporulation protein B</fullName>
    </submittedName>
</protein>
<dbReference type="GO" id="GO:0005886">
    <property type="term" value="C:plasma membrane"/>
    <property type="evidence" value="ECO:0007669"/>
    <property type="project" value="UniProtKB-SubCell"/>
</dbReference>
<feature type="transmembrane region" description="Helical" evidence="6">
    <location>
        <begin position="42"/>
        <end position="64"/>
    </location>
</feature>
<evidence type="ECO:0000256" key="6">
    <source>
        <dbReference type="SAM" id="Phobius"/>
    </source>
</evidence>
<dbReference type="AlphaFoldDB" id="A0A8J3EZQ7"/>
<dbReference type="PANTHER" id="PTHR30250">
    <property type="entry name" value="PST FAMILY PREDICTED COLANIC ACID TRANSPORTER"/>
    <property type="match status" value="1"/>
</dbReference>
<feature type="transmembrane region" description="Helical" evidence="6">
    <location>
        <begin position="412"/>
        <end position="437"/>
    </location>
</feature>
<feature type="transmembrane region" description="Helical" evidence="6">
    <location>
        <begin position="283"/>
        <end position="305"/>
    </location>
</feature>
<evidence type="ECO:0000256" key="3">
    <source>
        <dbReference type="ARBA" id="ARBA00022692"/>
    </source>
</evidence>
<dbReference type="EMBL" id="BMHB01000001">
    <property type="protein sequence ID" value="GGI10558.1"/>
    <property type="molecule type" value="Genomic_DNA"/>
</dbReference>
<reference evidence="8" key="1">
    <citation type="journal article" date="2019" name="Int. J. Syst. Evol. Microbiol.">
        <title>The Global Catalogue of Microorganisms (GCM) 10K type strain sequencing project: providing services to taxonomists for standard genome sequencing and annotation.</title>
        <authorList>
            <consortium name="The Broad Institute Genomics Platform"/>
            <consortium name="The Broad Institute Genome Sequencing Center for Infectious Disease"/>
            <person name="Wu L."/>
            <person name="Ma J."/>
        </authorList>
    </citation>
    <scope>NUCLEOTIDE SEQUENCE [LARGE SCALE GENOMIC DNA]</scope>
    <source>
        <strain evidence="8">CGMCC 1.14993</strain>
    </source>
</reference>
<comment type="subcellular location">
    <subcellularLocation>
        <location evidence="1">Cell membrane</location>
        <topology evidence="1">Multi-pass membrane protein</topology>
    </subcellularLocation>
</comment>
<dbReference type="InterPro" id="IPR024923">
    <property type="entry name" value="PG_synth_SpoVB"/>
</dbReference>
<organism evidence="7 8">
    <name type="scientific">Gottfriedia solisilvae</name>
    <dbReference type="NCBI Taxonomy" id="1516104"/>
    <lineage>
        <taxon>Bacteria</taxon>
        <taxon>Bacillati</taxon>
        <taxon>Bacillota</taxon>
        <taxon>Bacilli</taxon>
        <taxon>Bacillales</taxon>
        <taxon>Bacillaceae</taxon>
        <taxon>Gottfriedia</taxon>
    </lineage>
</organism>
<accession>A0A8J3EZQ7</accession>
<evidence type="ECO:0000256" key="5">
    <source>
        <dbReference type="ARBA" id="ARBA00023136"/>
    </source>
</evidence>
<feature type="transmembrane region" description="Helical" evidence="6">
    <location>
        <begin position="476"/>
        <end position="501"/>
    </location>
</feature>
<evidence type="ECO:0000256" key="2">
    <source>
        <dbReference type="ARBA" id="ARBA00022475"/>
    </source>
</evidence>
<keyword evidence="5 6" id="KW-0472">Membrane</keyword>
<dbReference type="InterPro" id="IPR050833">
    <property type="entry name" value="Poly_Biosynth_Transport"/>
</dbReference>
<dbReference type="PANTHER" id="PTHR30250:SF24">
    <property type="entry name" value="STAGE V SPORULATION PROTEIN B"/>
    <property type="match status" value="1"/>
</dbReference>
<keyword evidence="2" id="KW-1003">Cell membrane</keyword>
<dbReference type="PIRSF" id="PIRSF038958">
    <property type="entry name" value="PG_synth_SpoVB"/>
    <property type="match status" value="1"/>
</dbReference>
<dbReference type="CDD" id="cd13124">
    <property type="entry name" value="MATE_SpoVB_like"/>
    <property type="match status" value="1"/>
</dbReference>
<keyword evidence="8" id="KW-1185">Reference proteome</keyword>
<dbReference type="OrthoDB" id="9775950at2"/>
<evidence type="ECO:0000313" key="7">
    <source>
        <dbReference type="EMBL" id="GGI10558.1"/>
    </source>
</evidence>
<evidence type="ECO:0000256" key="4">
    <source>
        <dbReference type="ARBA" id="ARBA00022989"/>
    </source>
</evidence>
<keyword evidence="3 6" id="KW-0812">Transmembrane</keyword>
<feature type="transmembrane region" description="Helical" evidence="6">
    <location>
        <begin position="449"/>
        <end position="470"/>
    </location>
</feature>
<feature type="transmembrane region" description="Helical" evidence="6">
    <location>
        <begin position="186"/>
        <end position="206"/>
    </location>
</feature>
<evidence type="ECO:0000313" key="8">
    <source>
        <dbReference type="Proteomes" id="UP000626244"/>
    </source>
</evidence>
<proteinExistence type="predicted"/>